<protein>
    <submittedName>
        <fullName evidence="2">LysM repeat protein</fullName>
    </submittedName>
</protein>
<gene>
    <name evidence="2" type="ORF">QOZ95_001510</name>
</gene>
<accession>A0ABU0KV95</accession>
<dbReference type="Pfam" id="PF01476">
    <property type="entry name" value="LysM"/>
    <property type="match status" value="1"/>
</dbReference>
<proteinExistence type="predicted"/>
<sequence>MTRYSTYQSIFSMNLDKMQETQKKGSKGFAMMTAQMITNTLLLKLLILVIVVWIAGAGVLTVFAAPSVSKIEVTKLTVQPGDTLWQIAVKHKPERMDTRVYIEGIVRINGLEDRGVQAGQVLKLPHF</sequence>
<dbReference type="PROSITE" id="PS51782">
    <property type="entry name" value="LYSM"/>
    <property type="match status" value="1"/>
</dbReference>
<feature type="domain" description="LysM" evidence="1">
    <location>
        <begin position="74"/>
        <end position="124"/>
    </location>
</feature>
<dbReference type="InterPro" id="IPR036779">
    <property type="entry name" value="LysM_dom_sf"/>
</dbReference>
<dbReference type="SMART" id="SM00257">
    <property type="entry name" value="LysM"/>
    <property type="match status" value="1"/>
</dbReference>
<dbReference type="SUPFAM" id="SSF54106">
    <property type="entry name" value="LysM domain"/>
    <property type="match status" value="1"/>
</dbReference>
<dbReference type="EMBL" id="JAUSWA010000006">
    <property type="protein sequence ID" value="MDQ0493352.1"/>
    <property type="molecule type" value="Genomic_DNA"/>
</dbReference>
<dbReference type="CDD" id="cd00118">
    <property type="entry name" value="LysM"/>
    <property type="match status" value="1"/>
</dbReference>
<name>A0ABU0KV95_9BACL</name>
<comment type="caution">
    <text evidence="2">The sequence shown here is derived from an EMBL/GenBank/DDBJ whole genome shotgun (WGS) entry which is preliminary data.</text>
</comment>
<dbReference type="Proteomes" id="UP001242811">
    <property type="component" value="Unassembled WGS sequence"/>
</dbReference>
<evidence type="ECO:0000313" key="3">
    <source>
        <dbReference type="Proteomes" id="UP001242811"/>
    </source>
</evidence>
<dbReference type="RefSeq" id="WP_152381831.1">
    <property type="nucleotide sequence ID" value="NZ_CP045298.1"/>
</dbReference>
<evidence type="ECO:0000313" key="2">
    <source>
        <dbReference type="EMBL" id="MDQ0493352.1"/>
    </source>
</evidence>
<dbReference type="Gene3D" id="3.10.350.10">
    <property type="entry name" value="LysM domain"/>
    <property type="match status" value="1"/>
</dbReference>
<keyword evidence="3" id="KW-1185">Reference proteome</keyword>
<evidence type="ECO:0000259" key="1">
    <source>
        <dbReference type="PROSITE" id="PS51782"/>
    </source>
</evidence>
<dbReference type="InterPro" id="IPR018392">
    <property type="entry name" value="LysM"/>
</dbReference>
<reference evidence="2 3" key="1">
    <citation type="submission" date="2023-07" db="EMBL/GenBank/DDBJ databases">
        <title>Genomic Encyclopedia of Type Strains, Phase IV (KMG-IV): sequencing the most valuable type-strain genomes for metagenomic binning, comparative biology and taxonomic classification.</title>
        <authorList>
            <person name="Goeker M."/>
        </authorList>
    </citation>
    <scope>NUCLEOTIDE SEQUENCE [LARGE SCALE GENOMIC DNA]</scope>
    <source>
        <strain evidence="2 3">DSM 14914</strain>
    </source>
</reference>
<organism evidence="2 3">
    <name type="scientific">Paenibacillus brasilensis</name>
    <dbReference type="NCBI Taxonomy" id="128574"/>
    <lineage>
        <taxon>Bacteria</taxon>
        <taxon>Bacillati</taxon>
        <taxon>Bacillota</taxon>
        <taxon>Bacilli</taxon>
        <taxon>Bacillales</taxon>
        <taxon>Paenibacillaceae</taxon>
        <taxon>Paenibacillus</taxon>
    </lineage>
</organism>